<evidence type="ECO:0000313" key="2">
    <source>
        <dbReference type="Proteomes" id="UP001420932"/>
    </source>
</evidence>
<keyword evidence="2" id="KW-1185">Reference proteome</keyword>
<dbReference type="AlphaFoldDB" id="A0AAP0KY08"/>
<protein>
    <submittedName>
        <fullName evidence="1">Uncharacterized protein</fullName>
    </submittedName>
</protein>
<accession>A0AAP0KY08</accession>
<reference evidence="1 2" key="1">
    <citation type="submission" date="2024-01" db="EMBL/GenBank/DDBJ databases">
        <title>Genome assemblies of Stephania.</title>
        <authorList>
            <person name="Yang L."/>
        </authorList>
    </citation>
    <scope>NUCLEOTIDE SEQUENCE [LARGE SCALE GENOMIC DNA]</scope>
    <source>
        <strain evidence="1">YNDBR</strain>
        <tissue evidence="1">Leaf</tissue>
    </source>
</reference>
<name>A0AAP0KY08_9MAGN</name>
<evidence type="ECO:0000313" key="1">
    <source>
        <dbReference type="EMBL" id="KAK9160746.1"/>
    </source>
</evidence>
<proteinExistence type="predicted"/>
<comment type="caution">
    <text evidence="1">The sequence shown here is derived from an EMBL/GenBank/DDBJ whole genome shotgun (WGS) entry which is preliminary data.</text>
</comment>
<organism evidence="1 2">
    <name type="scientific">Stephania yunnanensis</name>
    <dbReference type="NCBI Taxonomy" id="152371"/>
    <lineage>
        <taxon>Eukaryota</taxon>
        <taxon>Viridiplantae</taxon>
        <taxon>Streptophyta</taxon>
        <taxon>Embryophyta</taxon>
        <taxon>Tracheophyta</taxon>
        <taxon>Spermatophyta</taxon>
        <taxon>Magnoliopsida</taxon>
        <taxon>Ranunculales</taxon>
        <taxon>Menispermaceae</taxon>
        <taxon>Menispermoideae</taxon>
        <taxon>Cissampelideae</taxon>
        <taxon>Stephania</taxon>
    </lineage>
</organism>
<dbReference type="Proteomes" id="UP001420932">
    <property type="component" value="Unassembled WGS sequence"/>
</dbReference>
<sequence length="136" mass="16165">MDSHHDWNMNFITTYEVALIYWILQVADQGGRRLTFSFELTEDSSCYFSSFTLKLRLHNYCIPLSQRQEKKFPQILDPLRNNLLTLMKGESGRETELKLMQKTLTCIQKLNNSDFFATFLQQMEASEVRHRFPQFI</sequence>
<gene>
    <name evidence="1" type="ORF">Syun_007087</name>
</gene>
<dbReference type="EMBL" id="JBBNAF010000003">
    <property type="protein sequence ID" value="KAK9160746.1"/>
    <property type="molecule type" value="Genomic_DNA"/>
</dbReference>